<evidence type="ECO:0000313" key="1">
    <source>
        <dbReference type="EMBL" id="SLM31598.1"/>
    </source>
</evidence>
<evidence type="ECO:0000313" key="2">
    <source>
        <dbReference type="Proteomes" id="UP000191931"/>
    </source>
</evidence>
<accession>A0A1W1HGT8</accession>
<dbReference type="NCBIfam" id="TIGR01909">
    <property type="entry name" value="C_GCAxxG_C_C"/>
    <property type="match status" value="1"/>
</dbReference>
<dbReference type="STRING" id="1246637.MTBBW1_400005"/>
<organism evidence="1 2">
    <name type="scientific">Desulfamplus magnetovallimortis</name>
    <dbReference type="NCBI Taxonomy" id="1246637"/>
    <lineage>
        <taxon>Bacteria</taxon>
        <taxon>Pseudomonadati</taxon>
        <taxon>Thermodesulfobacteriota</taxon>
        <taxon>Desulfobacteria</taxon>
        <taxon>Desulfobacterales</taxon>
        <taxon>Desulfobacteraceae</taxon>
        <taxon>Desulfamplus</taxon>
    </lineage>
</organism>
<dbReference type="InterPro" id="IPR010181">
    <property type="entry name" value="CGCAxxGCC_motif"/>
</dbReference>
<name>A0A1W1HGT8_9BACT</name>
<dbReference type="AlphaFoldDB" id="A0A1W1HGT8"/>
<dbReference type="InterPro" id="IPR036280">
    <property type="entry name" value="Multihaem_cyt_sf"/>
</dbReference>
<dbReference type="Proteomes" id="UP000191931">
    <property type="component" value="Unassembled WGS sequence"/>
</dbReference>
<dbReference type="Pfam" id="PF09719">
    <property type="entry name" value="C_GCAxxG_C_C"/>
    <property type="match status" value="1"/>
</dbReference>
<protein>
    <submittedName>
        <fullName evidence="1">C_GCAxxG_C_C family protein</fullName>
    </submittedName>
</protein>
<sequence>MLGKAQAIQLRGQNNIMQPMIFSDTETAISSDVRAIAEEIKLYAANLYETRQFLCSEAVLVALNRGLGGGLTEEQAVSMAAPFGYAMGNSGCICGALSGAVMGAGLIMGNSNPYSRRKEMRESALMLHNAFKETNGATCCRILSKKVKHDKKAHFRQCADITANATEMAALLVLQRHPELLSNPSLQGITLKKKTLIGGLLTSFFRNFHK</sequence>
<dbReference type="EMBL" id="FWEV01000282">
    <property type="protein sequence ID" value="SLM31598.1"/>
    <property type="molecule type" value="Genomic_DNA"/>
</dbReference>
<dbReference type="SUPFAM" id="SSF48695">
    <property type="entry name" value="Multiheme cytochromes"/>
    <property type="match status" value="1"/>
</dbReference>
<proteinExistence type="predicted"/>
<gene>
    <name evidence="1" type="ORF">MTBBW1_400005</name>
</gene>
<keyword evidence="2" id="KW-1185">Reference proteome</keyword>
<reference evidence="1 2" key="1">
    <citation type="submission" date="2017-03" db="EMBL/GenBank/DDBJ databases">
        <authorList>
            <person name="Afonso C.L."/>
            <person name="Miller P.J."/>
            <person name="Scott M.A."/>
            <person name="Spackman E."/>
            <person name="Goraichik I."/>
            <person name="Dimitrov K.M."/>
            <person name="Suarez D.L."/>
            <person name="Swayne D.E."/>
        </authorList>
    </citation>
    <scope>NUCLEOTIDE SEQUENCE [LARGE SCALE GENOMIC DNA]</scope>
    <source>
        <strain evidence="1">PRJEB14757</strain>
    </source>
</reference>